<protein>
    <recommendedName>
        <fullName evidence="5">Copper chaperone PCu(A)C</fullName>
    </recommendedName>
</protein>
<feature type="signal peptide" evidence="2">
    <location>
        <begin position="1"/>
        <end position="22"/>
    </location>
</feature>
<feature type="region of interest" description="Disordered" evidence="1">
    <location>
        <begin position="158"/>
        <end position="196"/>
    </location>
</feature>
<dbReference type="PROSITE" id="PS51257">
    <property type="entry name" value="PROKAR_LIPOPROTEIN"/>
    <property type="match status" value="1"/>
</dbReference>
<accession>A0ABT9NKD2</accession>
<gene>
    <name evidence="3" type="ORF">J2S59_000488</name>
</gene>
<comment type="caution">
    <text evidence="3">The sequence shown here is derived from an EMBL/GenBank/DDBJ whole genome shotgun (WGS) entry which is preliminary data.</text>
</comment>
<evidence type="ECO:0008006" key="5">
    <source>
        <dbReference type="Google" id="ProtNLM"/>
    </source>
</evidence>
<organism evidence="3 4">
    <name type="scientific">Nocardioides massiliensis</name>
    <dbReference type="NCBI Taxonomy" id="1325935"/>
    <lineage>
        <taxon>Bacteria</taxon>
        <taxon>Bacillati</taxon>
        <taxon>Actinomycetota</taxon>
        <taxon>Actinomycetes</taxon>
        <taxon>Propionibacteriales</taxon>
        <taxon>Nocardioidaceae</taxon>
        <taxon>Nocardioides</taxon>
    </lineage>
</organism>
<name>A0ABT9NKD2_9ACTN</name>
<keyword evidence="4" id="KW-1185">Reference proteome</keyword>
<feature type="chain" id="PRO_5045370361" description="Copper chaperone PCu(A)C" evidence="2">
    <location>
        <begin position="23"/>
        <end position="196"/>
    </location>
</feature>
<dbReference type="Proteomes" id="UP001240447">
    <property type="component" value="Unassembled WGS sequence"/>
</dbReference>
<feature type="compositionally biased region" description="Acidic residues" evidence="1">
    <location>
        <begin position="162"/>
        <end position="190"/>
    </location>
</feature>
<dbReference type="EMBL" id="JAUSQM010000001">
    <property type="protein sequence ID" value="MDP9820679.1"/>
    <property type="molecule type" value="Genomic_DNA"/>
</dbReference>
<reference evidence="3 4" key="1">
    <citation type="submission" date="2023-07" db="EMBL/GenBank/DDBJ databases">
        <title>Sequencing the genomes of 1000 actinobacteria strains.</title>
        <authorList>
            <person name="Klenk H.-P."/>
        </authorList>
    </citation>
    <scope>NUCLEOTIDE SEQUENCE [LARGE SCALE GENOMIC DNA]</scope>
    <source>
        <strain evidence="3 4">GD13</strain>
    </source>
</reference>
<sequence>MTKTWRRTLAAAALLLGAPALAACGEYPTDQVYTPGVGTNDRSSSVDVLHAVIVSEEDGNGVFIAGLANNDLEEADGLANMSGADADTGLSFTPTAEVEVPAGGLVLLDEGGGVLVAGDRIRAGNIVRVTIGFQRGEPVTMDVPVVARAGDFAAVEIPTVGDDSEPEGQDDEAVVEDDEGPINETEDESETGGLEP</sequence>
<dbReference type="RefSeq" id="WP_068116590.1">
    <property type="nucleotide sequence ID" value="NZ_CCXJ01000033.1"/>
</dbReference>
<evidence type="ECO:0000313" key="4">
    <source>
        <dbReference type="Proteomes" id="UP001240447"/>
    </source>
</evidence>
<evidence type="ECO:0000256" key="2">
    <source>
        <dbReference type="SAM" id="SignalP"/>
    </source>
</evidence>
<evidence type="ECO:0000256" key="1">
    <source>
        <dbReference type="SAM" id="MobiDB-lite"/>
    </source>
</evidence>
<evidence type="ECO:0000313" key="3">
    <source>
        <dbReference type="EMBL" id="MDP9820679.1"/>
    </source>
</evidence>
<keyword evidence="2" id="KW-0732">Signal</keyword>
<proteinExistence type="predicted"/>